<protein>
    <submittedName>
        <fullName evidence="3">Glycosyltransferase family 4 protein</fullName>
    </submittedName>
</protein>
<evidence type="ECO:0000259" key="1">
    <source>
        <dbReference type="Pfam" id="PF00534"/>
    </source>
</evidence>
<dbReference type="Pfam" id="PF13477">
    <property type="entry name" value="Glyco_trans_4_2"/>
    <property type="match status" value="1"/>
</dbReference>
<organism evidence="3 4">
    <name type="scientific">Mangrovivirga halotolerans</name>
    <dbReference type="NCBI Taxonomy" id="2993936"/>
    <lineage>
        <taxon>Bacteria</taxon>
        <taxon>Pseudomonadati</taxon>
        <taxon>Bacteroidota</taxon>
        <taxon>Cytophagia</taxon>
        <taxon>Cytophagales</taxon>
        <taxon>Mangrovivirgaceae</taxon>
        <taxon>Mangrovivirga</taxon>
    </lineage>
</organism>
<dbReference type="PANTHER" id="PTHR12526">
    <property type="entry name" value="GLYCOSYLTRANSFERASE"/>
    <property type="match status" value="1"/>
</dbReference>
<feature type="domain" description="Glycosyl transferase family 1" evidence="1">
    <location>
        <begin position="192"/>
        <end position="353"/>
    </location>
</feature>
<feature type="domain" description="Glycosyltransferase subfamily 4-like N-terminal" evidence="2">
    <location>
        <begin position="28"/>
        <end position="154"/>
    </location>
</feature>
<dbReference type="SUPFAM" id="SSF53756">
    <property type="entry name" value="UDP-Glycosyltransferase/glycogen phosphorylase"/>
    <property type="match status" value="1"/>
</dbReference>
<name>A0ABT3RNL1_9BACT</name>
<dbReference type="PANTHER" id="PTHR12526:SF638">
    <property type="entry name" value="SPORE COAT PROTEIN SA"/>
    <property type="match status" value="1"/>
</dbReference>
<keyword evidence="4" id="KW-1185">Reference proteome</keyword>
<proteinExistence type="predicted"/>
<dbReference type="RefSeq" id="WP_266055489.1">
    <property type="nucleotide sequence ID" value="NZ_JAPFQN010000003.1"/>
</dbReference>
<dbReference type="CDD" id="cd03808">
    <property type="entry name" value="GT4_CapM-like"/>
    <property type="match status" value="1"/>
</dbReference>
<dbReference type="EMBL" id="JAPFQN010000003">
    <property type="protein sequence ID" value="MCX2743118.1"/>
    <property type="molecule type" value="Genomic_DNA"/>
</dbReference>
<dbReference type="InterPro" id="IPR028098">
    <property type="entry name" value="Glyco_trans_4-like_N"/>
</dbReference>
<dbReference type="Proteomes" id="UP001209885">
    <property type="component" value="Unassembled WGS sequence"/>
</dbReference>
<comment type="caution">
    <text evidence="3">The sequence shown here is derived from an EMBL/GenBank/DDBJ whole genome shotgun (WGS) entry which is preliminary data.</text>
</comment>
<dbReference type="Pfam" id="PF00534">
    <property type="entry name" value="Glycos_transf_1"/>
    <property type="match status" value="1"/>
</dbReference>
<reference evidence="3 4" key="1">
    <citation type="submission" date="2022-11" db="EMBL/GenBank/DDBJ databases">
        <title>The characterization of three novel Bacteroidetes species and genomic analysis of their roles in tidal elemental geochemical cycles.</title>
        <authorList>
            <person name="Ma K."/>
        </authorList>
    </citation>
    <scope>NUCLEOTIDE SEQUENCE [LARGE SCALE GENOMIC DNA]</scope>
    <source>
        <strain evidence="3 4">M17</strain>
    </source>
</reference>
<accession>A0ABT3RNL1</accession>
<evidence type="ECO:0000259" key="2">
    <source>
        <dbReference type="Pfam" id="PF13477"/>
    </source>
</evidence>
<dbReference type="Gene3D" id="3.40.50.2000">
    <property type="entry name" value="Glycogen Phosphorylase B"/>
    <property type="match status" value="2"/>
</dbReference>
<evidence type="ECO:0000313" key="3">
    <source>
        <dbReference type="EMBL" id="MCX2743118.1"/>
    </source>
</evidence>
<evidence type="ECO:0000313" key="4">
    <source>
        <dbReference type="Proteomes" id="UP001209885"/>
    </source>
</evidence>
<dbReference type="InterPro" id="IPR001296">
    <property type="entry name" value="Glyco_trans_1"/>
</dbReference>
<gene>
    <name evidence="3" type="ORF">OO013_04540</name>
</gene>
<sequence>MGSADLQSKRVGIVVNSAWNIINFRKGIVLSLLDRGYKVFAFVPEDNYAEELRKLGMEVIITPLKGTGTNPFSDFRYLQVLYKKFKEVKPDVLLQYTIKPNIYGAIAANRLKIPVINNVSGLGTMFLGKKIFSKLAFLLYKKAFKDVPMVFFQNESDRRFFLINKLTTRDRSLVIPGSGVDINHFKSRGQDRPAYRKVFLMIARLIIEKGVYEYAYAARRIKSEFENVEFQLLGSFDESHPRAVKKEDLEYWISNGILNYIKPISDVRPKIENSDVIVLPSYREGTSKTLLEGAAMGKPLIAADVPGCREVVRQETNGLLCKAGDSKSLYETIKSFLEKTDDDQKEMGKESRKLIEQFYSEEFVVKTYLSTIDRLLA</sequence>